<accession>A0A917EC41</accession>
<gene>
    <name evidence="2" type="ORF">GCM10011529_30000</name>
</gene>
<dbReference type="Proteomes" id="UP000635071">
    <property type="component" value="Unassembled WGS sequence"/>
</dbReference>
<feature type="compositionally biased region" description="Basic residues" evidence="1">
    <location>
        <begin position="1"/>
        <end position="10"/>
    </location>
</feature>
<proteinExistence type="predicted"/>
<organism evidence="2 3">
    <name type="scientific">Sandarakinorhabdus glacialis</name>
    <dbReference type="NCBI Taxonomy" id="1614636"/>
    <lineage>
        <taxon>Bacteria</taxon>
        <taxon>Pseudomonadati</taxon>
        <taxon>Pseudomonadota</taxon>
        <taxon>Alphaproteobacteria</taxon>
        <taxon>Sphingomonadales</taxon>
        <taxon>Sphingosinicellaceae</taxon>
        <taxon>Sandarakinorhabdus</taxon>
    </lineage>
</organism>
<dbReference type="AlphaFoldDB" id="A0A917EC41"/>
<sequence length="58" mass="6146">MRAVCTRRLHGASAHKPADNDAALYKSCAPTPEDPTPLPSEVEARPPIQAQPSIDPGI</sequence>
<reference evidence="2" key="2">
    <citation type="submission" date="2020-09" db="EMBL/GenBank/DDBJ databases">
        <authorList>
            <person name="Sun Q."/>
            <person name="Zhou Y."/>
        </authorList>
    </citation>
    <scope>NUCLEOTIDE SEQUENCE</scope>
    <source>
        <strain evidence="2">CGMCC 1.15519</strain>
    </source>
</reference>
<comment type="caution">
    <text evidence="2">The sequence shown here is derived from an EMBL/GenBank/DDBJ whole genome shotgun (WGS) entry which is preliminary data.</text>
</comment>
<dbReference type="EMBL" id="BMJM01000016">
    <property type="protein sequence ID" value="GGE21378.1"/>
    <property type="molecule type" value="Genomic_DNA"/>
</dbReference>
<reference evidence="2" key="1">
    <citation type="journal article" date="2014" name="Int. J. Syst. Evol. Microbiol.">
        <title>Complete genome sequence of Corynebacterium casei LMG S-19264T (=DSM 44701T), isolated from a smear-ripened cheese.</title>
        <authorList>
            <consortium name="US DOE Joint Genome Institute (JGI-PGF)"/>
            <person name="Walter F."/>
            <person name="Albersmeier A."/>
            <person name="Kalinowski J."/>
            <person name="Ruckert C."/>
        </authorList>
    </citation>
    <scope>NUCLEOTIDE SEQUENCE</scope>
    <source>
        <strain evidence="2">CGMCC 1.15519</strain>
    </source>
</reference>
<evidence type="ECO:0000256" key="1">
    <source>
        <dbReference type="SAM" id="MobiDB-lite"/>
    </source>
</evidence>
<evidence type="ECO:0000313" key="2">
    <source>
        <dbReference type="EMBL" id="GGE21378.1"/>
    </source>
</evidence>
<protein>
    <submittedName>
        <fullName evidence="2">Uncharacterized protein</fullName>
    </submittedName>
</protein>
<feature type="region of interest" description="Disordered" evidence="1">
    <location>
        <begin position="1"/>
        <end position="58"/>
    </location>
</feature>
<evidence type="ECO:0000313" key="3">
    <source>
        <dbReference type="Proteomes" id="UP000635071"/>
    </source>
</evidence>
<keyword evidence="3" id="KW-1185">Reference proteome</keyword>
<name>A0A917EC41_9SPHN</name>